<gene>
    <name evidence="3" type="ORF">CEY16_08510</name>
</gene>
<organism evidence="3 4">
    <name type="scientific">Halalkalibacillus sediminis</name>
    <dbReference type="NCBI Taxonomy" id="2018042"/>
    <lineage>
        <taxon>Bacteria</taxon>
        <taxon>Bacillati</taxon>
        <taxon>Bacillota</taxon>
        <taxon>Bacilli</taxon>
        <taxon>Bacillales</taxon>
        <taxon>Bacillaceae</taxon>
        <taxon>Halalkalibacillus</taxon>
    </lineage>
</organism>
<dbReference type="Proteomes" id="UP000243524">
    <property type="component" value="Unassembled WGS sequence"/>
</dbReference>
<sequence>MNNLKQELNELLEEHLNEEFYTGAVCYVKVGDEEIYLQPFGYTDRSMKQEVTNETVFDLASLTKISSSTLILKLITSGKIKLDSTLGNCLPQVKNHPALSGITIFQLLTHSSGLKAWHPFYSHLPNEDLFEILEGIELLHEESTEVLYSDLNYILLGKVIDSQYSKTIDQVVKEELAEPLETETLSYGPVFLDNIAATEFGNRTEMKMCQKRGIEFNGWRSISEEIIGEVNDGNTYYFLNGRSGHAGLFGTVFDVSKLGELYLKDGTFNDKQLISSTLTHESMVQQIGDRGYGWHMGRPFPSGAGHTGFTGTSLWVDPDLQLNVVLLTNRLNVEEPKNIQEFRLKVFNTIKNNLN</sequence>
<dbReference type="EMBL" id="PJNH01000002">
    <property type="protein sequence ID" value="PKR77956.1"/>
    <property type="molecule type" value="Genomic_DNA"/>
</dbReference>
<evidence type="ECO:0000259" key="2">
    <source>
        <dbReference type="Pfam" id="PF00144"/>
    </source>
</evidence>
<dbReference type="SUPFAM" id="SSF56601">
    <property type="entry name" value="beta-lactamase/transpeptidase-like"/>
    <property type="match status" value="1"/>
</dbReference>
<comment type="caution">
    <text evidence="3">The sequence shown here is derived from an EMBL/GenBank/DDBJ whole genome shotgun (WGS) entry which is preliminary data.</text>
</comment>
<dbReference type="Gene3D" id="3.40.710.10">
    <property type="entry name" value="DD-peptidase/beta-lactamase superfamily"/>
    <property type="match status" value="1"/>
</dbReference>
<keyword evidence="1" id="KW-0378">Hydrolase</keyword>
<evidence type="ECO:0000256" key="1">
    <source>
        <dbReference type="ARBA" id="ARBA00022801"/>
    </source>
</evidence>
<name>A0A2I0QUF3_9BACI</name>
<dbReference type="RefSeq" id="WP_101331564.1">
    <property type="nucleotide sequence ID" value="NZ_PJNH01000002.1"/>
</dbReference>
<feature type="domain" description="Beta-lactamase-related" evidence="2">
    <location>
        <begin position="10"/>
        <end position="334"/>
    </location>
</feature>
<reference evidence="3 4" key="1">
    <citation type="submission" date="2017-06" db="EMBL/GenBank/DDBJ databases">
        <title>the draft geome sequence of Illustriluteabacillus marina B3227.</title>
        <authorList>
            <person name="He R.-H."/>
            <person name="Du Z.-J."/>
        </authorList>
    </citation>
    <scope>NUCLEOTIDE SEQUENCE [LARGE SCALE GENOMIC DNA]</scope>
    <source>
        <strain evidence="3 4">B3227</strain>
    </source>
</reference>
<dbReference type="PANTHER" id="PTHR43283:SF11">
    <property type="entry name" value="BETA-LACTAMASE-RELATED DOMAIN-CONTAINING PROTEIN"/>
    <property type="match status" value="1"/>
</dbReference>
<dbReference type="InterPro" id="IPR050789">
    <property type="entry name" value="Diverse_Enzym_Activities"/>
</dbReference>
<dbReference type="OrthoDB" id="9770183at2"/>
<evidence type="ECO:0000313" key="3">
    <source>
        <dbReference type="EMBL" id="PKR77956.1"/>
    </source>
</evidence>
<accession>A0A2I0QUF3</accession>
<dbReference type="InterPro" id="IPR012338">
    <property type="entry name" value="Beta-lactam/transpept-like"/>
</dbReference>
<protein>
    <recommendedName>
        <fullName evidence="2">Beta-lactamase-related domain-containing protein</fullName>
    </recommendedName>
</protein>
<dbReference type="GO" id="GO:0016787">
    <property type="term" value="F:hydrolase activity"/>
    <property type="evidence" value="ECO:0007669"/>
    <property type="project" value="UniProtKB-KW"/>
</dbReference>
<dbReference type="InterPro" id="IPR001466">
    <property type="entry name" value="Beta-lactam-related"/>
</dbReference>
<dbReference type="Pfam" id="PF00144">
    <property type="entry name" value="Beta-lactamase"/>
    <property type="match status" value="1"/>
</dbReference>
<dbReference type="AlphaFoldDB" id="A0A2I0QUF3"/>
<dbReference type="PANTHER" id="PTHR43283">
    <property type="entry name" value="BETA-LACTAMASE-RELATED"/>
    <property type="match status" value="1"/>
</dbReference>
<evidence type="ECO:0000313" key="4">
    <source>
        <dbReference type="Proteomes" id="UP000243524"/>
    </source>
</evidence>
<proteinExistence type="predicted"/>
<keyword evidence="4" id="KW-1185">Reference proteome</keyword>